<gene>
    <name evidence="2" type="ORF">CSUI_007486</name>
</gene>
<organism evidence="2 3">
    <name type="scientific">Cystoisospora suis</name>
    <dbReference type="NCBI Taxonomy" id="483139"/>
    <lineage>
        <taxon>Eukaryota</taxon>
        <taxon>Sar</taxon>
        <taxon>Alveolata</taxon>
        <taxon>Apicomplexa</taxon>
        <taxon>Conoidasida</taxon>
        <taxon>Coccidia</taxon>
        <taxon>Eucoccidiorida</taxon>
        <taxon>Eimeriorina</taxon>
        <taxon>Sarcocystidae</taxon>
        <taxon>Cystoisospora</taxon>
    </lineage>
</organism>
<feature type="transmembrane region" description="Helical" evidence="1">
    <location>
        <begin position="12"/>
        <end position="29"/>
    </location>
</feature>
<comment type="caution">
    <text evidence="2">The sequence shown here is derived from an EMBL/GenBank/DDBJ whole genome shotgun (WGS) entry which is preliminary data.</text>
</comment>
<keyword evidence="3" id="KW-1185">Reference proteome</keyword>
<dbReference type="Proteomes" id="UP000221165">
    <property type="component" value="Unassembled WGS sequence"/>
</dbReference>
<dbReference type="VEuPathDB" id="ToxoDB:CSUI_007486"/>
<proteinExistence type="predicted"/>
<reference evidence="2 3" key="1">
    <citation type="journal article" date="2017" name="Int. J. Parasitol.">
        <title>The genome of the protozoan parasite Cystoisospora suis and a reverse vaccinology approach to identify vaccine candidates.</title>
        <authorList>
            <person name="Palmieri N."/>
            <person name="Shrestha A."/>
            <person name="Ruttkowski B."/>
            <person name="Beck T."/>
            <person name="Vogl C."/>
            <person name="Tomley F."/>
            <person name="Blake D.P."/>
            <person name="Joachim A."/>
        </authorList>
    </citation>
    <scope>NUCLEOTIDE SEQUENCE [LARGE SCALE GENOMIC DNA]</scope>
    <source>
        <strain evidence="2 3">Wien I</strain>
    </source>
</reference>
<sequence length="53" mass="6309">MLTSHEKKKDSLHLLLFFFPFFVVLKKKMKGRKMSKAFKSSSTACMSRYIEIY</sequence>
<dbReference type="EMBL" id="MIGC01003948">
    <property type="protein sequence ID" value="PHJ18691.1"/>
    <property type="molecule type" value="Genomic_DNA"/>
</dbReference>
<protein>
    <submittedName>
        <fullName evidence="2">Uncharacterized protein</fullName>
    </submittedName>
</protein>
<feature type="non-terminal residue" evidence="2">
    <location>
        <position position="53"/>
    </location>
</feature>
<dbReference type="GeneID" id="94430842"/>
<dbReference type="RefSeq" id="XP_067920397.1">
    <property type="nucleotide sequence ID" value="XM_068067631.1"/>
</dbReference>
<evidence type="ECO:0000313" key="2">
    <source>
        <dbReference type="EMBL" id="PHJ18691.1"/>
    </source>
</evidence>
<keyword evidence="1" id="KW-0472">Membrane</keyword>
<keyword evidence="1" id="KW-1133">Transmembrane helix</keyword>
<accession>A0A2C6JUP7</accession>
<evidence type="ECO:0000256" key="1">
    <source>
        <dbReference type="SAM" id="Phobius"/>
    </source>
</evidence>
<name>A0A2C6JUP7_9APIC</name>
<keyword evidence="1" id="KW-0812">Transmembrane</keyword>
<evidence type="ECO:0000313" key="3">
    <source>
        <dbReference type="Proteomes" id="UP000221165"/>
    </source>
</evidence>
<dbReference type="AlphaFoldDB" id="A0A2C6JUP7"/>